<gene>
    <name evidence="2" type="ORF">ABS767_11015</name>
</gene>
<evidence type="ECO:0000313" key="2">
    <source>
        <dbReference type="EMBL" id="MFL9841495.1"/>
    </source>
</evidence>
<organism evidence="2 3">
    <name type="scientific">Sphingomonas plantiphila</name>
    <dbReference type="NCBI Taxonomy" id="3163295"/>
    <lineage>
        <taxon>Bacteria</taxon>
        <taxon>Pseudomonadati</taxon>
        <taxon>Pseudomonadota</taxon>
        <taxon>Alphaproteobacteria</taxon>
        <taxon>Sphingomonadales</taxon>
        <taxon>Sphingomonadaceae</taxon>
        <taxon>Sphingomonas</taxon>
    </lineage>
</organism>
<sequence length="530" mass="57614">MLGRAALAISLISILPASAQTDLRSMPPAVEAAAKAAPDARMEAIVRREYAACVADQSRQGDSKGFECNGILAWVFAEARRRDLRALSEWAVRGVTASIYDPVDARTSLTLLGEAGRILSSADYPRSLPFHAAYVEDTLADPNAGADALAELRTRAERYETLGLPATDAIYAGGAATLARRIEGAGSVTASRMDAQALRAWAMLGREEAARRCASDPAASVTDAGVRLHVRVSCAIAAEQAGRWRDAEAQLRALLPEAQAQDAPQARADLLMALGRNLTRQELYDAAVGYLTTARDLLAPLVMEEDERNLRAPAIRAARAQGALNIATGFRDMQTSGVHRNLTGIYKLEAKIAAADTWAMRAEALQRQIDGGSLRWEGGVWRQMLYAYGDAAEEARRLIGRDAPIVAMLRAKDAQGREQFLTEGFRRPLSDTVTERELVDAMNAAAKSIASLPWTDRYRIEGLQVAAGFMARNRRNVPEARSLCRSAMDGAIERMRSHGEFDAAAQAQLRRRAPLFAECVKVAWLSQGRR</sequence>
<evidence type="ECO:0000256" key="1">
    <source>
        <dbReference type="SAM" id="SignalP"/>
    </source>
</evidence>
<dbReference type="EMBL" id="JBELQC010000001">
    <property type="protein sequence ID" value="MFL9841495.1"/>
    <property type="molecule type" value="Genomic_DNA"/>
</dbReference>
<dbReference type="Proteomes" id="UP001629244">
    <property type="component" value="Unassembled WGS sequence"/>
</dbReference>
<name>A0ABW8YNL7_9SPHN</name>
<feature type="signal peptide" evidence="1">
    <location>
        <begin position="1"/>
        <end position="19"/>
    </location>
</feature>
<feature type="chain" id="PRO_5045066403" evidence="1">
    <location>
        <begin position="20"/>
        <end position="530"/>
    </location>
</feature>
<keyword evidence="1" id="KW-0732">Signal</keyword>
<proteinExistence type="predicted"/>
<accession>A0ABW8YNL7</accession>
<evidence type="ECO:0000313" key="3">
    <source>
        <dbReference type="Proteomes" id="UP001629244"/>
    </source>
</evidence>
<reference evidence="2 3" key="1">
    <citation type="submission" date="2024-06" db="EMBL/GenBank/DDBJ databases">
        <authorList>
            <person name="Kaempfer P."/>
            <person name="Viver T."/>
        </authorList>
    </citation>
    <scope>NUCLEOTIDE SEQUENCE [LARGE SCALE GENOMIC DNA]</scope>
    <source>
        <strain evidence="2 3">ST-64</strain>
    </source>
</reference>
<comment type="caution">
    <text evidence="2">The sequence shown here is derived from an EMBL/GenBank/DDBJ whole genome shotgun (WGS) entry which is preliminary data.</text>
</comment>
<protein>
    <submittedName>
        <fullName evidence="2">Uncharacterized protein</fullName>
    </submittedName>
</protein>
<keyword evidence="3" id="KW-1185">Reference proteome</keyword>
<dbReference type="RefSeq" id="WP_408078393.1">
    <property type="nucleotide sequence ID" value="NZ_JBELQC010000001.1"/>
</dbReference>